<comment type="caution">
    <text evidence="7">The sequence shown here is derived from an EMBL/GenBank/DDBJ whole genome shotgun (WGS) entry which is preliminary data.</text>
</comment>
<dbReference type="GO" id="GO:0005669">
    <property type="term" value="C:transcription factor TFIID complex"/>
    <property type="evidence" value="ECO:0007669"/>
    <property type="project" value="EnsemblFungi"/>
</dbReference>
<dbReference type="EMBL" id="MCGT01000037">
    <property type="protein sequence ID" value="ORX46504.1"/>
    <property type="molecule type" value="Genomic_DNA"/>
</dbReference>
<dbReference type="OrthoDB" id="341924at2759"/>
<dbReference type="InterPro" id="IPR003162">
    <property type="entry name" value="TFIID-31"/>
</dbReference>
<dbReference type="InterPro" id="IPR009072">
    <property type="entry name" value="Histone-fold"/>
</dbReference>
<dbReference type="PANTHER" id="PTHR48068">
    <property type="entry name" value="TAF9 RNA POLYMERASE II, TATA BOX-BINDING PROTEIN (TBP)-ASSOCIATED FACTOR"/>
    <property type="match status" value="1"/>
</dbReference>
<keyword evidence="4" id="KW-0804">Transcription</keyword>
<evidence type="ECO:0000256" key="5">
    <source>
        <dbReference type="ARBA" id="ARBA00023242"/>
    </source>
</evidence>
<dbReference type="GO" id="GO:0046982">
    <property type="term" value="F:protein heterodimerization activity"/>
    <property type="evidence" value="ECO:0007669"/>
    <property type="project" value="InterPro"/>
</dbReference>
<evidence type="ECO:0000256" key="1">
    <source>
        <dbReference type="ARBA" id="ARBA00004123"/>
    </source>
</evidence>
<evidence type="ECO:0000313" key="7">
    <source>
        <dbReference type="EMBL" id="ORX46504.1"/>
    </source>
</evidence>
<comment type="subcellular location">
    <subcellularLocation>
        <location evidence="1">Nucleus</location>
    </subcellularLocation>
</comment>
<evidence type="ECO:0000313" key="8">
    <source>
        <dbReference type="Proteomes" id="UP000242146"/>
    </source>
</evidence>
<feature type="region of interest" description="Disordered" evidence="6">
    <location>
        <begin position="132"/>
        <end position="170"/>
    </location>
</feature>
<keyword evidence="8" id="KW-1185">Reference proteome</keyword>
<evidence type="ECO:0000256" key="4">
    <source>
        <dbReference type="ARBA" id="ARBA00023163"/>
    </source>
</evidence>
<dbReference type="Gene3D" id="1.10.20.10">
    <property type="entry name" value="Histone, subunit A"/>
    <property type="match status" value="1"/>
</dbReference>
<accession>A0A1X2G6Q0</accession>
<keyword evidence="3" id="KW-0805">Transcription regulation</keyword>
<evidence type="ECO:0000256" key="3">
    <source>
        <dbReference type="ARBA" id="ARBA00023015"/>
    </source>
</evidence>
<organism evidence="7 8">
    <name type="scientific">Hesseltinella vesiculosa</name>
    <dbReference type="NCBI Taxonomy" id="101127"/>
    <lineage>
        <taxon>Eukaryota</taxon>
        <taxon>Fungi</taxon>
        <taxon>Fungi incertae sedis</taxon>
        <taxon>Mucoromycota</taxon>
        <taxon>Mucoromycotina</taxon>
        <taxon>Mucoromycetes</taxon>
        <taxon>Mucorales</taxon>
        <taxon>Cunninghamellaceae</taxon>
        <taxon>Hesseltinella</taxon>
    </lineage>
</organism>
<name>A0A1X2G6Q0_9FUNG</name>
<dbReference type="CDD" id="cd07979">
    <property type="entry name" value="HFD_TAF9"/>
    <property type="match status" value="1"/>
</dbReference>
<gene>
    <name evidence="7" type="ORF">DM01DRAFT_1327649</name>
</gene>
<evidence type="ECO:0000256" key="6">
    <source>
        <dbReference type="SAM" id="MobiDB-lite"/>
    </source>
</evidence>
<evidence type="ECO:0000256" key="2">
    <source>
        <dbReference type="ARBA" id="ARBA00007646"/>
    </source>
</evidence>
<dbReference type="Pfam" id="PF02291">
    <property type="entry name" value="TFIID-31kDa"/>
    <property type="match status" value="1"/>
</dbReference>
<keyword evidence="5" id="KW-0539">Nucleus</keyword>
<protein>
    <submittedName>
        <fullName evidence="7">TFIID-31kDa-domain-containing protein</fullName>
    </submittedName>
</protein>
<dbReference type="GO" id="GO:0000124">
    <property type="term" value="C:SAGA complex"/>
    <property type="evidence" value="ECO:0007669"/>
    <property type="project" value="EnsemblFungi"/>
</dbReference>
<dbReference type="Proteomes" id="UP000242146">
    <property type="component" value="Unassembled WGS sequence"/>
</dbReference>
<reference evidence="7 8" key="1">
    <citation type="submission" date="2016-07" db="EMBL/GenBank/DDBJ databases">
        <title>Pervasive Adenine N6-methylation of Active Genes in Fungi.</title>
        <authorList>
            <consortium name="DOE Joint Genome Institute"/>
            <person name="Mondo S.J."/>
            <person name="Dannebaum R.O."/>
            <person name="Kuo R.C."/>
            <person name="Labutti K."/>
            <person name="Haridas S."/>
            <person name="Kuo A."/>
            <person name="Salamov A."/>
            <person name="Ahrendt S.R."/>
            <person name="Lipzen A."/>
            <person name="Sullivan W."/>
            <person name="Andreopoulos W.B."/>
            <person name="Clum A."/>
            <person name="Lindquist E."/>
            <person name="Daum C."/>
            <person name="Ramamoorthy G.K."/>
            <person name="Gryganskyi A."/>
            <person name="Culley D."/>
            <person name="Magnuson J.K."/>
            <person name="James T.Y."/>
            <person name="O'Malley M.A."/>
            <person name="Stajich J.E."/>
            <person name="Spatafora J.W."/>
            <person name="Visel A."/>
            <person name="Grigoriev I.V."/>
        </authorList>
    </citation>
    <scope>NUCLEOTIDE SEQUENCE [LARGE SCALE GENOMIC DNA]</scope>
    <source>
        <strain evidence="7 8">NRRL 3301</strain>
    </source>
</reference>
<dbReference type="InterPro" id="IPR051431">
    <property type="entry name" value="TFIID_subunit_9"/>
</dbReference>
<sequence length="170" mass="19084">MSTKKREQANVQPPDATVVSLVLQSLGIQEYDPKVVQQLLEFAHRYTADVFQDALVYAEHASKNEIDIDDIQLAIQGRVNHSFTNPPPKEFLLELAEEKNKTPLPLIPDKFGNRLPADKYCLTGLNFSIAPSAPPPPMTSLPKVKSQPSGSPVDPPKRRRDEMEDEDYDF</sequence>
<dbReference type="FunFam" id="1.10.20.10:FF:000018">
    <property type="entry name" value="Transcription initiation factor TFIID subunit 9"/>
    <property type="match status" value="1"/>
</dbReference>
<dbReference type="GO" id="GO:0003713">
    <property type="term" value="F:transcription coactivator activity"/>
    <property type="evidence" value="ECO:0007669"/>
    <property type="project" value="TreeGrafter"/>
</dbReference>
<proteinExistence type="inferred from homology"/>
<dbReference type="SUPFAM" id="SSF47113">
    <property type="entry name" value="Histone-fold"/>
    <property type="match status" value="1"/>
</dbReference>
<dbReference type="GO" id="GO:0051123">
    <property type="term" value="P:RNA polymerase II preinitiation complex assembly"/>
    <property type="evidence" value="ECO:0007669"/>
    <property type="project" value="TreeGrafter"/>
</dbReference>
<dbReference type="AlphaFoldDB" id="A0A1X2G6Q0"/>
<dbReference type="PANTHER" id="PTHR48068:SF4">
    <property type="entry name" value="TATA-BOX BINDING PROTEIN ASSOCIATED FACTOR 9"/>
    <property type="match status" value="1"/>
</dbReference>
<dbReference type="STRING" id="101127.A0A1X2G6Q0"/>
<comment type="similarity">
    <text evidence="2">Belongs to the TAF9 family.</text>
</comment>
<dbReference type="GO" id="GO:0016251">
    <property type="term" value="F:RNA polymerase II general transcription initiation factor activity"/>
    <property type="evidence" value="ECO:0007669"/>
    <property type="project" value="TreeGrafter"/>
</dbReference>